<dbReference type="Proteomes" id="UP000321224">
    <property type="component" value="Unassembled WGS sequence"/>
</dbReference>
<dbReference type="EMBL" id="BJVY01000063">
    <property type="protein sequence ID" value="GEL75193.1"/>
    <property type="molecule type" value="Genomic_DNA"/>
</dbReference>
<feature type="domain" description="Terminase large subunit gp17-like C-terminal" evidence="3">
    <location>
        <begin position="420"/>
        <end position="552"/>
    </location>
</feature>
<dbReference type="NCBIfam" id="TIGR01630">
    <property type="entry name" value="psiM2_ORF9"/>
    <property type="match status" value="1"/>
</dbReference>
<protein>
    <recommendedName>
        <fullName evidence="3">Terminase large subunit gp17-like C-terminal domain-containing protein</fullName>
    </recommendedName>
</protein>
<dbReference type="InterPro" id="IPR006517">
    <property type="entry name" value="Phage_terminase_lsu-like_C"/>
</dbReference>
<feature type="region of interest" description="Disordered" evidence="2">
    <location>
        <begin position="1"/>
        <end position="34"/>
    </location>
</feature>
<feature type="region of interest" description="Disordered" evidence="2">
    <location>
        <begin position="385"/>
        <end position="405"/>
    </location>
</feature>
<reference evidence="4 5" key="1">
    <citation type="submission" date="2019-07" db="EMBL/GenBank/DDBJ databases">
        <title>Whole genome shotgun sequence of Myxococcus virescens NBRC 100334.</title>
        <authorList>
            <person name="Hosoyama A."/>
            <person name="Uohara A."/>
            <person name="Ohji S."/>
            <person name="Ichikawa N."/>
        </authorList>
    </citation>
    <scope>NUCLEOTIDE SEQUENCE [LARGE SCALE GENOMIC DNA]</scope>
    <source>
        <strain evidence="4 5">NBRC 100334</strain>
    </source>
</reference>
<evidence type="ECO:0000256" key="2">
    <source>
        <dbReference type="SAM" id="MobiDB-lite"/>
    </source>
</evidence>
<dbReference type="AlphaFoldDB" id="A0A511HNM0"/>
<evidence type="ECO:0000259" key="3">
    <source>
        <dbReference type="Pfam" id="PF17289"/>
    </source>
</evidence>
<name>A0A511HNM0_9BACT</name>
<evidence type="ECO:0000256" key="1">
    <source>
        <dbReference type="ARBA" id="ARBA00022612"/>
    </source>
</evidence>
<dbReference type="Pfam" id="PF17289">
    <property type="entry name" value="Terminase_6C"/>
    <property type="match status" value="1"/>
</dbReference>
<organism evidence="4 5">
    <name type="scientific">Myxococcus virescens</name>
    <dbReference type="NCBI Taxonomy" id="83456"/>
    <lineage>
        <taxon>Bacteria</taxon>
        <taxon>Pseudomonadati</taxon>
        <taxon>Myxococcota</taxon>
        <taxon>Myxococcia</taxon>
        <taxon>Myxococcales</taxon>
        <taxon>Cystobacterineae</taxon>
        <taxon>Myxococcaceae</taxon>
        <taxon>Myxococcus</taxon>
    </lineage>
</organism>
<sequence>MPSSTSLRPSSAPANRGVQRPSLAQIQTEKRRRRRRRAEDSLAVFVREAWHVIESTTPLEWNWHHDALCIHFQALIEDWMRVQLSRMELDYMPPEMRREMRERAARLGVLLPDGTFRKDVTQRYQDILMNVPPGTMKSRIVSVMGPCWVWTRWPEWRVLALSTTPDVALRDAIHSRDVLASDWYREMFEPTWRFSEDQDAKGNYKNTRGGQRQSKGITAKITGSRSDTILVDDPHDAKEIHSAPKREAVLLAWDTAIANRVNDLRSSTRLIIMQRLHERELAGHVLARGGVEHLCLPLEYEVKRACACPSCVRGETALGWKDPRTTEGEVLQQSRFPPEVVAAEKKRLGSYGAAGQLQQRPAPAGGGMFPRGWWRFHSLGGQRPLRNGAPVSRPEGCTDAPPARTPERFDRVFTTLDANFAEGLDSDPAVLWVVGTKGAQRFVLSRRVAHGYPDTERMLRQAAKDFPEASAHLVENKANGHAIVQTLRLVVPGVIAREPEGGKVVRAAALQPSVEAGDWHLLDGADWVGDVVEQFANFPRAAHDDDVDAASQGHIWLARPEVFVV</sequence>
<comment type="caution">
    <text evidence="4">The sequence shown here is derived from an EMBL/GenBank/DDBJ whole genome shotgun (WGS) entry which is preliminary data.</text>
</comment>
<proteinExistence type="predicted"/>
<feature type="compositionally biased region" description="Polar residues" evidence="2">
    <location>
        <begin position="1"/>
        <end position="13"/>
    </location>
</feature>
<evidence type="ECO:0000313" key="5">
    <source>
        <dbReference type="Proteomes" id="UP000321224"/>
    </source>
</evidence>
<dbReference type="InterPro" id="IPR035421">
    <property type="entry name" value="Terminase_6C"/>
</dbReference>
<evidence type="ECO:0000313" key="4">
    <source>
        <dbReference type="EMBL" id="GEL75193.1"/>
    </source>
</evidence>
<gene>
    <name evidence="4" type="ORF">MVI01_69770</name>
</gene>
<accession>A0A511HNM0</accession>
<keyword evidence="1" id="KW-1188">Viral release from host cell</keyword>